<name>A0ABV6PEB9_9SPHN</name>
<keyword evidence="1" id="KW-1133">Transmembrane helix</keyword>
<evidence type="ECO:0008006" key="4">
    <source>
        <dbReference type="Google" id="ProtNLM"/>
    </source>
</evidence>
<feature type="transmembrane region" description="Helical" evidence="1">
    <location>
        <begin position="88"/>
        <end position="107"/>
    </location>
</feature>
<comment type="caution">
    <text evidence="2">The sequence shown here is derived from an EMBL/GenBank/DDBJ whole genome shotgun (WGS) entry which is preliminary data.</text>
</comment>
<sequence length="198" mass="22405">MFSNSRFDRVRQLFVDQFTPDGNGYFYRKSYKGAQFRVSKAERDSFIADFNRRIRYSSWSTVAATIILVLLVVWLVPDSDSTAAKVAVWIGVGAILCPFLLFYYWAWNAPARELQHRMPAGAALTKIEARALAFSKITYGQLVLAAAFGVWLVWSQSLKTDVFHGLGLIWLAMGGGLILLSTVQAFRKWHFSHRQAGD</sequence>
<evidence type="ECO:0000313" key="2">
    <source>
        <dbReference type="EMBL" id="MFC0588180.1"/>
    </source>
</evidence>
<protein>
    <recommendedName>
        <fullName evidence="4">DUF3278 domain-containing protein</fullName>
    </recommendedName>
</protein>
<feature type="transmembrane region" description="Helical" evidence="1">
    <location>
        <begin position="137"/>
        <end position="154"/>
    </location>
</feature>
<organism evidence="2 3">
    <name type="scientific">Novosphingobium aquiterrae</name>
    <dbReference type="NCBI Taxonomy" id="624388"/>
    <lineage>
        <taxon>Bacteria</taxon>
        <taxon>Pseudomonadati</taxon>
        <taxon>Pseudomonadota</taxon>
        <taxon>Alphaproteobacteria</taxon>
        <taxon>Sphingomonadales</taxon>
        <taxon>Sphingomonadaceae</taxon>
        <taxon>Novosphingobium</taxon>
    </lineage>
</organism>
<dbReference type="EMBL" id="JBHLTL010000001">
    <property type="protein sequence ID" value="MFC0588180.1"/>
    <property type="molecule type" value="Genomic_DNA"/>
</dbReference>
<feature type="transmembrane region" description="Helical" evidence="1">
    <location>
        <begin position="56"/>
        <end position="76"/>
    </location>
</feature>
<feature type="transmembrane region" description="Helical" evidence="1">
    <location>
        <begin position="166"/>
        <end position="186"/>
    </location>
</feature>
<keyword evidence="1" id="KW-0472">Membrane</keyword>
<reference evidence="2 3" key="1">
    <citation type="submission" date="2024-09" db="EMBL/GenBank/DDBJ databases">
        <authorList>
            <person name="Sun Q."/>
            <person name="Mori K."/>
        </authorList>
    </citation>
    <scope>NUCLEOTIDE SEQUENCE [LARGE SCALE GENOMIC DNA]</scope>
    <source>
        <strain evidence="2 3">NCAIM B.02537</strain>
    </source>
</reference>
<evidence type="ECO:0000313" key="3">
    <source>
        <dbReference type="Proteomes" id="UP001589943"/>
    </source>
</evidence>
<evidence type="ECO:0000256" key="1">
    <source>
        <dbReference type="SAM" id="Phobius"/>
    </source>
</evidence>
<proteinExistence type="predicted"/>
<keyword evidence="3" id="KW-1185">Reference proteome</keyword>
<dbReference type="RefSeq" id="WP_379479687.1">
    <property type="nucleotide sequence ID" value="NZ_JBHLTL010000001.1"/>
</dbReference>
<gene>
    <name evidence="2" type="ORF">ACFFF7_02005</name>
</gene>
<dbReference type="Proteomes" id="UP001589943">
    <property type="component" value="Unassembled WGS sequence"/>
</dbReference>
<accession>A0ABV6PEB9</accession>
<keyword evidence="1" id="KW-0812">Transmembrane</keyword>